<dbReference type="EMBL" id="LCYG01000032">
    <property type="protein sequence ID" value="KLK92768.1"/>
    <property type="molecule type" value="Genomic_DNA"/>
</dbReference>
<keyword evidence="2" id="KW-0238">DNA-binding</keyword>
<dbReference type="Gene3D" id="1.10.10.10">
    <property type="entry name" value="Winged helix-like DNA-binding domain superfamily/Winged helix DNA-binding domain"/>
    <property type="match status" value="1"/>
</dbReference>
<dbReference type="SUPFAM" id="SSF51206">
    <property type="entry name" value="cAMP-binding domain-like"/>
    <property type="match status" value="1"/>
</dbReference>
<dbReference type="PATRIC" id="fig|1225564.3.peg.3347"/>
<dbReference type="PROSITE" id="PS51063">
    <property type="entry name" value="HTH_CRP_2"/>
    <property type="match status" value="1"/>
</dbReference>
<dbReference type="InterPro" id="IPR036388">
    <property type="entry name" value="WH-like_DNA-bd_sf"/>
</dbReference>
<dbReference type="InterPro" id="IPR014710">
    <property type="entry name" value="RmlC-like_jellyroll"/>
</dbReference>
<dbReference type="Pfam" id="PF13545">
    <property type="entry name" value="HTH_Crp_2"/>
    <property type="match status" value="1"/>
</dbReference>
<dbReference type="SUPFAM" id="SSF46785">
    <property type="entry name" value="Winged helix' DNA-binding domain"/>
    <property type="match status" value="1"/>
</dbReference>
<gene>
    <name evidence="5" type="ORF">AA309_12615</name>
</gene>
<accession>A0A0H1RC34</accession>
<dbReference type="Gene3D" id="2.60.120.10">
    <property type="entry name" value="Jelly Rolls"/>
    <property type="match status" value="1"/>
</dbReference>
<dbReference type="PANTHER" id="PTHR24567">
    <property type="entry name" value="CRP FAMILY TRANSCRIPTIONAL REGULATORY PROTEIN"/>
    <property type="match status" value="1"/>
</dbReference>
<dbReference type="GO" id="GO:0005829">
    <property type="term" value="C:cytosol"/>
    <property type="evidence" value="ECO:0007669"/>
    <property type="project" value="TreeGrafter"/>
</dbReference>
<evidence type="ECO:0000256" key="2">
    <source>
        <dbReference type="ARBA" id="ARBA00023125"/>
    </source>
</evidence>
<sequence>MQHGFKAITHRKNRLLAALELEDFSVLEPDLEVVELPRGKVVYEVGEAVRFTYFPHNTIVSLTTVLENGGSVEMAVFGRESMFGFVSALVTRQSFGRYVTQFSGTASRIPVEKLNEAAGQRPNIRQIILRFTEALMAQTLQTVACNAVHSVEARCCRWILSTRDRVDRDALPLTHETLAEMLGVQRSTVSSVTRVLQIAGLINQGRGVITITDRAGLEEMSCECYRAIRRSFERLLPATYDRD</sequence>
<dbReference type="SMART" id="SM00419">
    <property type="entry name" value="HTH_CRP"/>
    <property type="match status" value="1"/>
</dbReference>
<dbReference type="InterPro" id="IPR000595">
    <property type="entry name" value="cNMP-bd_dom"/>
</dbReference>
<keyword evidence="3" id="KW-0804">Transcription</keyword>
<dbReference type="InterPro" id="IPR012318">
    <property type="entry name" value="HTH_CRP"/>
</dbReference>
<dbReference type="GO" id="GO:0003700">
    <property type="term" value="F:DNA-binding transcription factor activity"/>
    <property type="evidence" value="ECO:0007669"/>
    <property type="project" value="TreeGrafter"/>
</dbReference>
<evidence type="ECO:0000256" key="1">
    <source>
        <dbReference type="ARBA" id="ARBA00023015"/>
    </source>
</evidence>
<evidence type="ECO:0000313" key="5">
    <source>
        <dbReference type="EMBL" id="KLK92768.1"/>
    </source>
</evidence>
<dbReference type="GO" id="GO:0003677">
    <property type="term" value="F:DNA binding"/>
    <property type="evidence" value="ECO:0007669"/>
    <property type="project" value="UniProtKB-KW"/>
</dbReference>
<organism evidence="5 6">
    <name type="scientific">Microvirga vignae</name>
    <dbReference type="NCBI Taxonomy" id="1225564"/>
    <lineage>
        <taxon>Bacteria</taxon>
        <taxon>Pseudomonadati</taxon>
        <taxon>Pseudomonadota</taxon>
        <taxon>Alphaproteobacteria</taxon>
        <taxon>Hyphomicrobiales</taxon>
        <taxon>Methylobacteriaceae</taxon>
        <taxon>Microvirga</taxon>
    </lineage>
</organism>
<evidence type="ECO:0000259" key="4">
    <source>
        <dbReference type="PROSITE" id="PS51063"/>
    </source>
</evidence>
<protein>
    <submittedName>
        <fullName evidence="5">Crp/Fnr family transcriptional regulator</fullName>
    </submittedName>
</protein>
<dbReference type="AlphaFoldDB" id="A0A0H1RC34"/>
<evidence type="ECO:0000256" key="3">
    <source>
        <dbReference type="ARBA" id="ARBA00023163"/>
    </source>
</evidence>
<dbReference type="InterPro" id="IPR050397">
    <property type="entry name" value="Env_Response_Regulators"/>
</dbReference>
<keyword evidence="6" id="KW-1185">Reference proteome</keyword>
<dbReference type="InterPro" id="IPR036390">
    <property type="entry name" value="WH_DNA-bd_sf"/>
</dbReference>
<dbReference type="CDD" id="cd00038">
    <property type="entry name" value="CAP_ED"/>
    <property type="match status" value="1"/>
</dbReference>
<evidence type="ECO:0000313" key="6">
    <source>
        <dbReference type="Proteomes" id="UP000035489"/>
    </source>
</evidence>
<name>A0A0H1RC34_9HYPH</name>
<comment type="caution">
    <text evidence="5">The sequence shown here is derived from an EMBL/GenBank/DDBJ whole genome shotgun (WGS) entry which is preliminary data.</text>
</comment>
<keyword evidence="1" id="KW-0805">Transcription regulation</keyword>
<dbReference type="InterPro" id="IPR018490">
    <property type="entry name" value="cNMP-bd_dom_sf"/>
</dbReference>
<dbReference type="OrthoDB" id="7506088at2"/>
<proteinExistence type="predicted"/>
<dbReference type="STRING" id="1225564.AA309_12615"/>
<dbReference type="RefSeq" id="WP_047189591.1">
    <property type="nucleotide sequence ID" value="NZ_LCYG01000032.1"/>
</dbReference>
<dbReference type="PANTHER" id="PTHR24567:SF74">
    <property type="entry name" value="HTH-TYPE TRANSCRIPTIONAL REGULATOR ARCR"/>
    <property type="match status" value="1"/>
</dbReference>
<dbReference type="Proteomes" id="UP000035489">
    <property type="component" value="Unassembled WGS sequence"/>
</dbReference>
<reference evidence="5 6" key="1">
    <citation type="submission" date="2015-05" db="EMBL/GenBank/DDBJ databases">
        <title>Draft genome sequence of Microvirga vignae strain BR3299, a novel nitrogen fixing bacteria isolated from Brazil semi-aired region.</title>
        <authorList>
            <person name="Zilli J.E."/>
            <person name="Passos S.R."/>
            <person name="Leite J."/>
            <person name="Baldani J.I."/>
            <person name="Xavier G.R."/>
            <person name="Rumjaneck N.G."/>
            <person name="Simoes-Araujo J.L."/>
        </authorList>
    </citation>
    <scope>NUCLEOTIDE SEQUENCE [LARGE SCALE GENOMIC DNA]</scope>
    <source>
        <strain evidence="5 6">BR3299</strain>
    </source>
</reference>
<feature type="domain" description="HTH crp-type" evidence="4">
    <location>
        <begin position="149"/>
        <end position="215"/>
    </location>
</feature>